<dbReference type="AlphaFoldDB" id="A0A4Q7NE98"/>
<dbReference type="InterPro" id="IPR005064">
    <property type="entry name" value="BUG"/>
</dbReference>
<protein>
    <submittedName>
        <fullName evidence="3">Tripartite-type tricarboxylate transporter receptor subunit TctC</fullName>
    </submittedName>
</protein>
<evidence type="ECO:0000256" key="1">
    <source>
        <dbReference type="ARBA" id="ARBA00006987"/>
    </source>
</evidence>
<dbReference type="RefSeq" id="WP_242621502.1">
    <property type="nucleotide sequence ID" value="NZ_SGXC01000002.1"/>
</dbReference>
<comment type="caution">
    <text evidence="3">The sequence shown here is derived from an EMBL/GenBank/DDBJ whole genome shotgun (WGS) entry which is preliminary data.</text>
</comment>
<evidence type="ECO:0000313" key="4">
    <source>
        <dbReference type="Proteomes" id="UP000292445"/>
    </source>
</evidence>
<reference evidence="3 4" key="1">
    <citation type="submission" date="2019-02" db="EMBL/GenBank/DDBJ databases">
        <title>Genomic Encyclopedia of Type Strains, Phase IV (KMG-IV): sequencing the most valuable type-strain genomes for metagenomic binning, comparative biology and taxonomic classification.</title>
        <authorList>
            <person name="Goeker M."/>
        </authorList>
    </citation>
    <scope>NUCLEOTIDE SEQUENCE [LARGE SCALE GENOMIC DNA]</scope>
    <source>
        <strain evidence="3 4">K24</strain>
    </source>
</reference>
<proteinExistence type="inferred from homology"/>
<keyword evidence="4" id="KW-1185">Reference proteome</keyword>
<evidence type="ECO:0000256" key="2">
    <source>
        <dbReference type="SAM" id="SignalP"/>
    </source>
</evidence>
<evidence type="ECO:0000313" key="3">
    <source>
        <dbReference type="EMBL" id="RZS81300.1"/>
    </source>
</evidence>
<name>A0A4Q7NE98_9BURK</name>
<dbReference type="EMBL" id="SGXC01000002">
    <property type="protein sequence ID" value="RZS81300.1"/>
    <property type="molecule type" value="Genomic_DNA"/>
</dbReference>
<accession>A0A4Q7NE98</accession>
<dbReference type="PANTHER" id="PTHR42928:SF5">
    <property type="entry name" value="BLR1237 PROTEIN"/>
    <property type="match status" value="1"/>
</dbReference>
<dbReference type="Gene3D" id="3.40.190.10">
    <property type="entry name" value="Periplasmic binding protein-like II"/>
    <property type="match status" value="1"/>
</dbReference>
<gene>
    <name evidence="3" type="ORF">EV675_3923</name>
</gene>
<feature type="signal peptide" evidence="2">
    <location>
        <begin position="1"/>
        <end position="17"/>
    </location>
</feature>
<dbReference type="Proteomes" id="UP000292445">
    <property type="component" value="Unassembled WGS sequence"/>
</dbReference>
<keyword evidence="3" id="KW-0675">Receptor</keyword>
<dbReference type="PANTHER" id="PTHR42928">
    <property type="entry name" value="TRICARBOXYLATE-BINDING PROTEIN"/>
    <property type="match status" value="1"/>
</dbReference>
<sequence>MGATRILVAACATFAVAATAAAQPAAFPSRPVRIVVPFAPGGAVDVMTRQLARVMSEQQGYTVIVENKPGASGLIASEAVAKSAPDGYTLLMATSNTHGVNSALFKQLPYDPIKDFTPVAMVADNVVVLLAHRSFPAANFQEAVALIRKTPGKYSYASPGSGTVHHMGMELLKAAARLDVVHVGYKGAGPAMADLAAGHVPLMMGGIAPAAPFIKSGAVRVLAVANPEPFPTLPGVPLFKDVAPEVSVTSWMGLTAPAGTPAAVVDRINADVRKALDKPGFAQTMADIGMVPRPMNPADMGRQIAAEMPKWKRAVQVSGATAE</sequence>
<dbReference type="SUPFAM" id="SSF53850">
    <property type="entry name" value="Periplasmic binding protein-like II"/>
    <property type="match status" value="1"/>
</dbReference>
<dbReference type="Gene3D" id="3.40.190.150">
    <property type="entry name" value="Bordetella uptake gene, domain 1"/>
    <property type="match status" value="1"/>
</dbReference>
<feature type="chain" id="PRO_5020262638" evidence="2">
    <location>
        <begin position="18"/>
        <end position="323"/>
    </location>
</feature>
<keyword evidence="2" id="KW-0732">Signal</keyword>
<dbReference type="InterPro" id="IPR042100">
    <property type="entry name" value="Bug_dom1"/>
</dbReference>
<dbReference type="Pfam" id="PF03401">
    <property type="entry name" value="TctC"/>
    <property type="match status" value="1"/>
</dbReference>
<dbReference type="CDD" id="cd13578">
    <property type="entry name" value="PBP2_Bug27"/>
    <property type="match status" value="1"/>
</dbReference>
<comment type="similarity">
    <text evidence="1">Belongs to the UPF0065 (bug) family.</text>
</comment>
<organism evidence="3 4">
    <name type="scientific">Pigmentiphaga kullae</name>
    <dbReference type="NCBI Taxonomy" id="151784"/>
    <lineage>
        <taxon>Bacteria</taxon>
        <taxon>Pseudomonadati</taxon>
        <taxon>Pseudomonadota</taxon>
        <taxon>Betaproteobacteria</taxon>
        <taxon>Burkholderiales</taxon>
        <taxon>Alcaligenaceae</taxon>
        <taxon>Pigmentiphaga</taxon>
    </lineage>
</organism>
<dbReference type="PIRSF" id="PIRSF017082">
    <property type="entry name" value="YflP"/>
    <property type="match status" value="1"/>
</dbReference>